<dbReference type="PANTHER" id="PTHR15004:SF0">
    <property type="entry name" value="GLUTAMYL-TRNA(GLN) AMIDOTRANSFERASE SUBUNIT C, MITOCHONDRIAL"/>
    <property type="match status" value="1"/>
</dbReference>
<sequence>MSDEKLNLEEVARVARLARLDLSEEKTELFAGQLNNILTYMDKLNEIDTSEVEPMFSPVEHTTRLRKDEVKKEHTREEVLSNAPDSDGKYFVVPRIV</sequence>
<dbReference type="GO" id="GO:0050567">
    <property type="term" value="F:glutaminyl-tRNA synthase (glutamine-hydrolyzing) activity"/>
    <property type="evidence" value="ECO:0007669"/>
    <property type="project" value="UniProtKB-UniRule"/>
</dbReference>
<dbReference type="Proteomes" id="UP000002601">
    <property type="component" value="Chromosome"/>
</dbReference>
<keyword evidence="2" id="KW-0436">Ligase</keyword>
<proteinExistence type="inferred from homology"/>
<dbReference type="RefSeq" id="WP_015851444.1">
    <property type="nucleotide sequence ID" value="NC_012881.1"/>
</dbReference>
<name>C6BSF0_MARSD</name>
<dbReference type="PANTHER" id="PTHR15004">
    <property type="entry name" value="GLUTAMYL-TRNA(GLN) AMIDOTRANSFERASE SUBUNIT C, MITOCHONDRIAL"/>
    <property type="match status" value="1"/>
</dbReference>
<accession>C6BSF0</accession>
<dbReference type="InterPro" id="IPR036113">
    <property type="entry name" value="Asp/Glu-ADT_sf_sub_c"/>
</dbReference>
<comment type="catalytic activity">
    <reaction evidence="2">
        <text>L-glutamyl-tRNA(Gln) + L-glutamine + ATP + H2O = L-glutaminyl-tRNA(Gln) + L-glutamate + ADP + phosphate + H(+)</text>
        <dbReference type="Rhea" id="RHEA:17521"/>
        <dbReference type="Rhea" id="RHEA-COMP:9681"/>
        <dbReference type="Rhea" id="RHEA-COMP:9684"/>
        <dbReference type="ChEBI" id="CHEBI:15377"/>
        <dbReference type="ChEBI" id="CHEBI:15378"/>
        <dbReference type="ChEBI" id="CHEBI:29985"/>
        <dbReference type="ChEBI" id="CHEBI:30616"/>
        <dbReference type="ChEBI" id="CHEBI:43474"/>
        <dbReference type="ChEBI" id="CHEBI:58359"/>
        <dbReference type="ChEBI" id="CHEBI:78520"/>
        <dbReference type="ChEBI" id="CHEBI:78521"/>
        <dbReference type="ChEBI" id="CHEBI:456216"/>
    </reaction>
</comment>
<dbReference type="STRING" id="526222.Desal_1564"/>
<dbReference type="GO" id="GO:0005524">
    <property type="term" value="F:ATP binding"/>
    <property type="evidence" value="ECO:0007669"/>
    <property type="project" value="UniProtKB-KW"/>
</dbReference>
<evidence type="ECO:0000256" key="3">
    <source>
        <dbReference type="SAM" id="MobiDB-lite"/>
    </source>
</evidence>
<keyword evidence="4" id="KW-0808">Transferase</keyword>
<dbReference type="NCBIfam" id="TIGR00135">
    <property type="entry name" value="gatC"/>
    <property type="match status" value="1"/>
</dbReference>
<comment type="subunit">
    <text evidence="2">Heterotrimer of A, B and C subunits.</text>
</comment>
<comment type="catalytic activity">
    <reaction evidence="2">
        <text>L-aspartyl-tRNA(Asn) + L-glutamine + ATP + H2O = L-asparaginyl-tRNA(Asn) + L-glutamate + ADP + phosphate + 2 H(+)</text>
        <dbReference type="Rhea" id="RHEA:14513"/>
        <dbReference type="Rhea" id="RHEA-COMP:9674"/>
        <dbReference type="Rhea" id="RHEA-COMP:9677"/>
        <dbReference type="ChEBI" id="CHEBI:15377"/>
        <dbReference type="ChEBI" id="CHEBI:15378"/>
        <dbReference type="ChEBI" id="CHEBI:29985"/>
        <dbReference type="ChEBI" id="CHEBI:30616"/>
        <dbReference type="ChEBI" id="CHEBI:43474"/>
        <dbReference type="ChEBI" id="CHEBI:58359"/>
        <dbReference type="ChEBI" id="CHEBI:78515"/>
        <dbReference type="ChEBI" id="CHEBI:78516"/>
        <dbReference type="ChEBI" id="CHEBI:456216"/>
    </reaction>
</comment>
<dbReference type="GO" id="GO:0016740">
    <property type="term" value="F:transferase activity"/>
    <property type="evidence" value="ECO:0007669"/>
    <property type="project" value="UniProtKB-KW"/>
</dbReference>
<evidence type="ECO:0000256" key="1">
    <source>
        <dbReference type="ARBA" id="ARBA00022840"/>
    </source>
</evidence>
<evidence type="ECO:0000313" key="5">
    <source>
        <dbReference type="Proteomes" id="UP000002601"/>
    </source>
</evidence>
<feature type="compositionally biased region" description="Basic and acidic residues" evidence="3">
    <location>
        <begin position="63"/>
        <end position="79"/>
    </location>
</feature>
<dbReference type="GO" id="GO:0070681">
    <property type="term" value="P:glutaminyl-tRNAGln biosynthesis via transamidation"/>
    <property type="evidence" value="ECO:0007669"/>
    <property type="project" value="TreeGrafter"/>
</dbReference>
<dbReference type="Gene3D" id="1.10.20.60">
    <property type="entry name" value="Glu-tRNAGln amidotransferase C subunit, N-terminal domain"/>
    <property type="match status" value="1"/>
</dbReference>
<dbReference type="GO" id="GO:0006412">
    <property type="term" value="P:translation"/>
    <property type="evidence" value="ECO:0007669"/>
    <property type="project" value="UniProtKB-UniRule"/>
</dbReference>
<keyword evidence="1 2" id="KW-0067">ATP-binding</keyword>
<dbReference type="EC" id="6.3.5.-" evidence="2"/>
<comment type="function">
    <text evidence="2">Allows the formation of correctly charged Asn-tRNA(Asn) or Gln-tRNA(Gln) through the transamidation of misacylated Asp-tRNA(Asn) or Glu-tRNA(Gln) in organisms which lack either or both of asparaginyl-tRNA or glutaminyl-tRNA synthetases. The reaction takes place in the presence of glutamine and ATP through an activated phospho-Asp-tRNA(Asn) or phospho-Glu-tRNA(Gln).</text>
</comment>
<reference evidence="4 5" key="1">
    <citation type="submission" date="2009-06" db="EMBL/GenBank/DDBJ databases">
        <title>Complete sequence of Desulfovibrio salexigens DSM 2638.</title>
        <authorList>
            <consortium name="US DOE Joint Genome Institute"/>
            <person name="Lucas S."/>
            <person name="Copeland A."/>
            <person name="Lapidus A."/>
            <person name="Glavina del Rio T."/>
            <person name="Tice H."/>
            <person name="Bruce D."/>
            <person name="Goodwin L."/>
            <person name="Pitluck S."/>
            <person name="Munk A.C."/>
            <person name="Brettin T."/>
            <person name="Detter J.C."/>
            <person name="Han C."/>
            <person name="Tapia R."/>
            <person name="Larimer F."/>
            <person name="Land M."/>
            <person name="Hauser L."/>
            <person name="Kyrpides N."/>
            <person name="Anderson I."/>
            <person name="Wall J.D."/>
            <person name="Arkin A.P."/>
            <person name="Dehal P."/>
            <person name="Chivian D."/>
            <person name="Giles B."/>
            <person name="Hazen T.C."/>
        </authorList>
    </citation>
    <scope>NUCLEOTIDE SEQUENCE [LARGE SCALE GENOMIC DNA]</scope>
    <source>
        <strain evidence="5">ATCC 14822 / DSM 2638 / NCIMB 8403 / VKM B-1763</strain>
    </source>
</reference>
<gene>
    <name evidence="2" type="primary">gatC</name>
    <name evidence="4" type="ordered locus">Desal_1564</name>
</gene>
<protein>
    <recommendedName>
        <fullName evidence="2">Aspartyl/glutamyl-tRNA(Asn/Gln) amidotransferase subunit C</fullName>
        <shortName evidence="2">Asp/Glu-ADT subunit C</shortName>
        <ecNumber evidence="2">6.3.5.-</ecNumber>
    </recommendedName>
</protein>
<dbReference type="KEGG" id="dsa:Desal_1564"/>
<dbReference type="HOGENOM" id="CLU_105899_2_0_7"/>
<dbReference type="OrthoDB" id="9813938at2"/>
<dbReference type="SUPFAM" id="SSF141000">
    <property type="entry name" value="Glu-tRNAGln amidotransferase C subunit"/>
    <property type="match status" value="1"/>
</dbReference>
<feature type="region of interest" description="Disordered" evidence="3">
    <location>
        <begin position="63"/>
        <end position="83"/>
    </location>
</feature>
<evidence type="ECO:0000313" key="4">
    <source>
        <dbReference type="EMBL" id="ACS79626.1"/>
    </source>
</evidence>
<dbReference type="eggNOG" id="COG0721">
    <property type="taxonomic scope" value="Bacteria"/>
</dbReference>
<keyword evidence="2" id="KW-0547">Nucleotide-binding</keyword>
<evidence type="ECO:0000256" key="2">
    <source>
        <dbReference type="HAMAP-Rule" id="MF_00122"/>
    </source>
</evidence>
<dbReference type="HAMAP" id="MF_00122">
    <property type="entry name" value="GatC"/>
    <property type="match status" value="1"/>
</dbReference>
<dbReference type="Pfam" id="PF02686">
    <property type="entry name" value="GatC"/>
    <property type="match status" value="1"/>
</dbReference>
<dbReference type="EMBL" id="CP001649">
    <property type="protein sequence ID" value="ACS79626.1"/>
    <property type="molecule type" value="Genomic_DNA"/>
</dbReference>
<dbReference type="InterPro" id="IPR003837">
    <property type="entry name" value="GatC"/>
</dbReference>
<dbReference type="GO" id="GO:0050566">
    <property type="term" value="F:asparaginyl-tRNA synthase (glutamine-hydrolyzing) activity"/>
    <property type="evidence" value="ECO:0007669"/>
    <property type="project" value="RHEA"/>
</dbReference>
<keyword evidence="5" id="KW-1185">Reference proteome</keyword>
<organism evidence="4 5">
    <name type="scientific">Maridesulfovibrio salexigens (strain ATCC 14822 / DSM 2638 / NCIMB 8403 / VKM B-1763)</name>
    <name type="common">Desulfovibrio salexigens</name>
    <dbReference type="NCBI Taxonomy" id="526222"/>
    <lineage>
        <taxon>Bacteria</taxon>
        <taxon>Pseudomonadati</taxon>
        <taxon>Thermodesulfobacteriota</taxon>
        <taxon>Desulfovibrionia</taxon>
        <taxon>Desulfovibrionales</taxon>
        <taxon>Desulfovibrionaceae</taxon>
        <taxon>Maridesulfovibrio</taxon>
    </lineage>
</organism>
<dbReference type="GO" id="GO:0006450">
    <property type="term" value="P:regulation of translational fidelity"/>
    <property type="evidence" value="ECO:0007669"/>
    <property type="project" value="InterPro"/>
</dbReference>
<dbReference type="AlphaFoldDB" id="C6BSF0"/>
<comment type="similarity">
    <text evidence="2">Belongs to the GatC family.</text>
</comment>
<keyword evidence="2" id="KW-0648">Protein biosynthesis</keyword>